<comment type="catalytic activity">
    <reaction evidence="1">
        <text>ATP + protein L-histidine = ADP + protein N-phospho-L-histidine.</text>
        <dbReference type="EC" id="2.7.13.3"/>
    </reaction>
</comment>
<organism evidence="11 12">
    <name type="scientific">Cryptosporangium japonicum</name>
    <dbReference type="NCBI Taxonomy" id="80872"/>
    <lineage>
        <taxon>Bacteria</taxon>
        <taxon>Bacillati</taxon>
        <taxon>Actinomycetota</taxon>
        <taxon>Actinomycetes</taxon>
        <taxon>Cryptosporangiales</taxon>
        <taxon>Cryptosporangiaceae</taxon>
        <taxon>Cryptosporangium</taxon>
    </lineage>
</organism>
<accession>A0ABP3D7F8</accession>
<evidence type="ECO:0000256" key="4">
    <source>
        <dbReference type="ARBA" id="ARBA00022679"/>
    </source>
</evidence>
<evidence type="ECO:0000313" key="11">
    <source>
        <dbReference type="EMBL" id="GAA0225253.1"/>
    </source>
</evidence>
<dbReference type="Proteomes" id="UP001500967">
    <property type="component" value="Unassembled WGS sequence"/>
</dbReference>
<dbReference type="EC" id="2.7.13.3" evidence="2"/>
<keyword evidence="12" id="KW-1185">Reference proteome</keyword>
<dbReference type="InterPro" id="IPR003594">
    <property type="entry name" value="HATPase_dom"/>
</dbReference>
<name>A0ABP3D7F8_9ACTN</name>
<dbReference type="PANTHER" id="PTHR24421">
    <property type="entry name" value="NITRATE/NITRITE SENSOR PROTEIN NARX-RELATED"/>
    <property type="match status" value="1"/>
</dbReference>
<dbReference type="InterPro" id="IPR036890">
    <property type="entry name" value="HATPase_C_sf"/>
</dbReference>
<evidence type="ECO:0000256" key="2">
    <source>
        <dbReference type="ARBA" id="ARBA00012438"/>
    </source>
</evidence>
<keyword evidence="8" id="KW-0902">Two-component regulatory system</keyword>
<feature type="transmembrane region" description="Helical" evidence="9">
    <location>
        <begin position="107"/>
        <end position="130"/>
    </location>
</feature>
<evidence type="ECO:0000259" key="10">
    <source>
        <dbReference type="PROSITE" id="PS50109"/>
    </source>
</evidence>
<protein>
    <recommendedName>
        <fullName evidence="2">histidine kinase</fullName>
        <ecNumber evidence="2">2.7.13.3</ecNumber>
    </recommendedName>
</protein>
<comment type="caution">
    <text evidence="11">The sequence shown here is derived from an EMBL/GenBank/DDBJ whole genome shotgun (WGS) entry which is preliminary data.</text>
</comment>
<evidence type="ECO:0000256" key="3">
    <source>
        <dbReference type="ARBA" id="ARBA00022553"/>
    </source>
</evidence>
<dbReference type="PROSITE" id="PS50109">
    <property type="entry name" value="HIS_KIN"/>
    <property type="match status" value="1"/>
</dbReference>
<dbReference type="InterPro" id="IPR005467">
    <property type="entry name" value="His_kinase_dom"/>
</dbReference>
<evidence type="ECO:0000256" key="1">
    <source>
        <dbReference type="ARBA" id="ARBA00000085"/>
    </source>
</evidence>
<keyword evidence="9" id="KW-1133">Transmembrane helix</keyword>
<keyword evidence="4" id="KW-0808">Transferase</keyword>
<dbReference type="InterPro" id="IPR011712">
    <property type="entry name" value="Sig_transdc_His_kin_sub3_dim/P"/>
</dbReference>
<feature type="transmembrane region" description="Helical" evidence="9">
    <location>
        <begin position="44"/>
        <end position="62"/>
    </location>
</feature>
<dbReference type="Gene3D" id="1.20.5.1930">
    <property type="match status" value="1"/>
</dbReference>
<dbReference type="Pfam" id="PF07730">
    <property type="entry name" value="HisKA_3"/>
    <property type="match status" value="1"/>
</dbReference>
<keyword evidence="9" id="KW-0812">Transmembrane</keyword>
<gene>
    <name evidence="11" type="ORF">GCM10009539_08110</name>
</gene>
<evidence type="ECO:0000256" key="8">
    <source>
        <dbReference type="ARBA" id="ARBA00023012"/>
    </source>
</evidence>
<feature type="domain" description="Histidine kinase" evidence="10">
    <location>
        <begin position="250"/>
        <end position="336"/>
    </location>
</feature>
<evidence type="ECO:0000256" key="5">
    <source>
        <dbReference type="ARBA" id="ARBA00022741"/>
    </source>
</evidence>
<keyword evidence="5" id="KW-0547">Nucleotide-binding</keyword>
<dbReference type="Gene3D" id="3.30.565.10">
    <property type="entry name" value="Histidine kinase-like ATPase, C-terminal domain"/>
    <property type="match status" value="1"/>
</dbReference>
<dbReference type="EMBL" id="BAAAGX010000004">
    <property type="protein sequence ID" value="GAA0225253.1"/>
    <property type="molecule type" value="Genomic_DNA"/>
</dbReference>
<keyword evidence="7" id="KW-0067">ATP-binding</keyword>
<dbReference type="CDD" id="cd16917">
    <property type="entry name" value="HATPase_UhpB-NarQ-NarX-like"/>
    <property type="match status" value="1"/>
</dbReference>
<evidence type="ECO:0000256" key="7">
    <source>
        <dbReference type="ARBA" id="ARBA00022840"/>
    </source>
</evidence>
<evidence type="ECO:0000313" key="12">
    <source>
        <dbReference type="Proteomes" id="UP001500967"/>
    </source>
</evidence>
<sequence>MLAGALAVVVTAGAIRVSWGGSYWVFGAVVGVLAVGGAAAGLRYPLFGLAGAAIVVAAVAGLPREPGPATVLALGVVVATAARHVEVGVPVAGLVVVAVGLGAGGTATVPVLGAVGWVAAVGVGLGLRALDVRRRAAREAVRRQERLELARELHDVVAHHVTGIVVQAQAAQLRSAPPASVRGALAGIEASGTDALAAMRRLVGVLRTPGDAGQAAAPEELDDLLDRWRGPRLRRDVATGEWPAEVRGTVYRVVQEALTNVSRHAPDAGSVSVSVAADGPRLVVDVTDDAPAVSSRPAREGYGLVGMRERVESLGGVLRAGPRDAGGWSVRATIPL</sequence>
<evidence type="ECO:0000256" key="6">
    <source>
        <dbReference type="ARBA" id="ARBA00022777"/>
    </source>
</evidence>
<evidence type="ECO:0000256" key="9">
    <source>
        <dbReference type="SAM" id="Phobius"/>
    </source>
</evidence>
<keyword evidence="3" id="KW-0597">Phosphoprotein</keyword>
<dbReference type="Pfam" id="PF02518">
    <property type="entry name" value="HATPase_c"/>
    <property type="match status" value="1"/>
</dbReference>
<proteinExistence type="predicted"/>
<dbReference type="SUPFAM" id="SSF55874">
    <property type="entry name" value="ATPase domain of HSP90 chaperone/DNA topoisomerase II/histidine kinase"/>
    <property type="match status" value="1"/>
</dbReference>
<reference evidence="12" key="1">
    <citation type="journal article" date="2019" name="Int. J. Syst. Evol. Microbiol.">
        <title>The Global Catalogue of Microorganisms (GCM) 10K type strain sequencing project: providing services to taxonomists for standard genome sequencing and annotation.</title>
        <authorList>
            <consortium name="The Broad Institute Genomics Platform"/>
            <consortium name="The Broad Institute Genome Sequencing Center for Infectious Disease"/>
            <person name="Wu L."/>
            <person name="Ma J."/>
        </authorList>
    </citation>
    <scope>NUCLEOTIDE SEQUENCE [LARGE SCALE GENOMIC DNA]</scope>
    <source>
        <strain evidence="12">JCM 10425</strain>
    </source>
</reference>
<keyword evidence="9" id="KW-0472">Membrane</keyword>
<dbReference type="PANTHER" id="PTHR24421:SF10">
    <property type="entry name" value="NITRATE_NITRITE SENSOR PROTEIN NARQ"/>
    <property type="match status" value="1"/>
</dbReference>
<keyword evidence="6" id="KW-0418">Kinase</keyword>
<dbReference type="InterPro" id="IPR050482">
    <property type="entry name" value="Sensor_HK_TwoCompSys"/>
</dbReference>